<evidence type="ECO:0000256" key="3">
    <source>
        <dbReference type="ARBA" id="ARBA00022692"/>
    </source>
</evidence>
<gene>
    <name evidence="8" type="ORF">CH338_19080</name>
</gene>
<evidence type="ECO:0000256" key="7">
    <source>
        <dbReference type="SAM" id="Phobius"/>
    </source>
</evidence>
<feature type="transmembrane region" description="Helical" evidence="7">
    <location>
        <begin position="162"/>
        <end position="183"/>
    </location>
</feature>
<dbReference type="GO" id="GO:0005886">
    <property type="term" value="C:plasma membrane"/>
    <property type="evidence" value="ECO:0007669"/>
    <property type="project" value="UniProtKB-SubCell"/>
</dbReference>
<name>A0A327KC27_9BRAD</name>
<comment type="caution">
    <text evidence="8">The sequence shown here is derived from an EMBL/GenBank/DDBJ whole genome shotgun (WGS) entry which is preliminary data.</text>
</comment>
<organism evidence="8 9">
    <name type="scientific">Rhodoplanes elegans</name>
    <dbReference type="NCBI Taxonomy" id="29408"/>
    <lineage>
        <taxon>Bacteria</taxon>
        <taxon>Pseudomonadati</taxon>
        <taxon>Pseudomonadota</taxon>
        <taxon>Alphaproteobacteria</taxon>
        <taxon>Hyphomicrobiales</taxon>
        <taxon>Nitrobacteraceae</taxon>
        <taxon>Rhodoplanes</taxon>
    </lineage>
</organism>
<dbReference type="Proteomes" id="UP000248863">
    <property type="component" value="Unassembled WGS sequence"/>
</dbReference>
<keyword evidence="5 7" id="KW-0472">Membrane</keyword>
<dbReference type="NCBIfam" id="TIGR03476">
    <property type="entry name" value="HpnL"/>
    <property type="match status" value="1"/>
</dbReference>
<dbReference type="EMBL" id="NPEU01000255">
    <property type="protein sequence ID" value="RAI35536.1"/>
    <property type="molecule type" value="Genomic_DNA"/>
</dbReference>
<keyword evidence="2" id="KW-1003">Cell membrane</keyword>
<reference evidence="8 9" key="1">
    <citation type="submission" date="2017-07" db="EMBL/GenBank/DDBJ databases">
        <title>Draft Genome Sequences of Select Purple Nonsulfur Bacteria.</title>
        <authorList>
            <person name="Lasarre B."/>
            <person name="Mckinlay J.B."/>
        </authorList>
    </citation>
    <scope>NUCLEOTIDE SEQUENCE [LARGE SCALE GENOMIC DNA]</scope>
    <source>
        <strain evidence="8 9">DSM 11907</strain>
    </source>
</reference>
<keyword evidence="9" id="KW-1185">Reference proteome</keyword>
<evidence type="ECO:0000256" key="4">
    <source>
        <dbReference type="ARBA" id="ARBA00022989"/>
    </source>
</evidence>
<dbReference type="AlphaFoldDB" id="A0A327KC27"/>
<feature type="transmembrane region" description="Helical" evidence="7">
    <location>
        <begin position="21"/>
        <end position="39"/>
    </location>
</feature>
<evidence type="ECO:0000313" key="8">
    <source>
        <dbReference type="EMBL" id="RAI35536.1"/>
    </source>
</evidence>
<dbReference type="PANTHER" id="PTHR40277:SF1">
    <property type="entry name" value="BLL5419 PROTEIN"/>
    <property type="match status" value="1"/>
</dbReference>
<evidence type="ECO:0008006" key="10">
    <source>
        <dbReference type="Google" id="ProtNLM"/>
    </source>
</evidence>
<sequence length="358" mass="37775">MRAGMIGPFSRRRMRLLRTTGLLSLLIGIAVLIGLTVWSGTGLVRDAVGSIGIGIVLVVLVRAGTASLAAVGWWVLFPPKERPRLTTCLSLRFVREGANALLPLGQVGGDLLGARLLTFVGVPGALATASVIVDVLALAVTQALFAMTGLAVLVWLGADSSIAWIAAGGLALALPALVGFWIAQRRGGHQAFGWFLARFRGNWARVVGEKIDRLFVDLRALHASRSRMGASLVLHYLDWLTGIGEVLVAFWFMGHPVSLAEALVIESLMHAIRGAAFAIPGALGAQEGGLIVLCAVFGIPPDQAMALSLVKRVADLATGLPGLFIWQWMEGRRWRARRSAAAAGEPASPGPASHTPAT</sequence>
<keyword evidence="4 7" id="KW-1133">Transmembrane helix</keyword>
<proteinExistence type="predicted"/>
<protein>
    <recommendedName>
        <fullName evidence="10">TIGR00374 family protein</fullName>
    </recommendedName>
</protein>
<feature type="transmembrane region" description="Helical" evidence="7">
    <location>
        <begin position="274"/>
        <end position="297"/>
    </location>
</feature>
<feature type="transmembrane region" description="Helical" evidence="7">
    <location>
        <begin position="135"/>
        <end position="156"/>
    </location>
</feature>
<evidence type="ECO:0000256" key="2">
    <source>
        <dbReference type="ARBA" id="ARBA00022475"/>
    </source>
</evidence>
<evidence type="ECO:0000256" key="1">
    <source>
        <dbReference type="ARBA" id="ARBA00004651"/>
    </source>
</evidence>
<dbReference type="Pfam" id="PF03706">
    <property type="entry name" value="LPG_synthase_TM"/>
    <property type="match status" value="1"/>
</dbReference>
<feature type="region of interest" description="Disordered" evidence="6">
    <location>
        <begin position="339"/>
        <end position="358"/>
    </location>
</feature>
<evidence type="ECO:0000313" key="9">
    <source>
        <dbReference type="Proteomes" id="UP000248863"/>
    </source>
</evidence>
<accession>A0A327KC27</accession>
<dbReference type="InterPro" id="IPR022791">
    <property type="entry name" value="L-PG_synthase/AglD"/>
</dbReference>
<feature type="transmembrane region" description="Helical" evidence="7">
    <location>
        <begin position="51"/>
        <end position="76"/>
    </location>
</feature>
<comment type="subcellular location">
    <subcellularLocation>
        <location evidence="1">Cell membrane</location>
        <topology evidence="1">Multi-pass membrane protein</topology>
    </subcellularLocation>
</comment>
<feature type="transmembrane region" description="Helical" evidence="7">
    <location>
        <begin position="233"/>
        <end position="254"/>
    </location>
</feature>
<keyword evidence="3 7" id="KW-0812">Transmembrane</keyword>
<evidence type="ECO:0000256" key="6">
    <source>
        <dbReference type="SAM" id="MobiDB-lite"/>
    </source>
</evidence>
<dbReference type="PANTHER" id="PTHR40277">
    <property type="entry name" value="BLL5419 PROTEIN"/>
    <property type="match status" value="1"/>
</dbReference>
<evidence type="ECO:0000256" key="5">
    <source>
        <dbReference type="ARBA" id="ARBA00023136"/>
    </source>
</evidence>